<accession>A0A6J7WR52</accession>
<evidence type="ECO:0000313" key="1">
    <source>
        <dbReference type="EMBL" id="CAB5217843.1"/>
    </source>
</evidence>
<dbReference type="InterPro" id="IPR007499">
    <property type="entry name" value="ERF_bacteria_virus"/>
</dbReference>
<sequence length="183" mass="20627">MNKSTTIGELAKALICFHVKVDSIKKDAKNPFFKSTYASLPNILEAINEPLNESGLALTMFPTDDYGMYCILIHAESGEWIESTYTMKPVKETPQDKGSCLTYQRRYCISSILNLQIDDLMIDDDANKATHGDAKPEEDKREWLNKGGESFKKALAYMQNGGDITIIENKYKLSKEVKSLLTK</sequence>
<dbReference type="EMBL" id="LR798248">
    <property type="protein sequence ID" value="CAB5217843.1"/>
    <property type="molecule type" value="Genomic_DNA"/>
</dbReference>
<proteinExistence type="predicted"/>
<gene>
    <name evidence="1" type="ORF">UFOVP208_20</name>
</gene>
<dbReference type="Pfam" id="PF04404">
    <property type="entry name" value="ERF"/>
    <property type="match status" value="1"/>
</dbReference>
<reference evidence="1" key="1">
    <citation type="submission" date="2020-05" db="EMBL/GenBank/DDBJ databases">
        <authorList>
            <person name="Chiriac C."/>
            <person name="Salcher M."/>
            <person name="Ghai R."/>
            <person name="Kavagutti S V."/>
        </authorList>
    </citation>
    <scope>NUCLEOTIDE SEQUENCE</scope>
</reference>
<name>A0A6J7WR52_9CAUD</name>
<protein>
    <submittedName>
        <fullName evidence="1">Essential recombination function protein</fullName>
    </submittedName>
</protein>
<organism evidence="1">
    <name type="scientific">uncultured Caudovirales phage</name>
    <dbReference type="NCBI Taxonomy" id="2100421"/>
    <lineage>
        <taxon>Viruses</taxon>
        <taxon>Duplodnaviria</taxon>
        <taxon>Heunggongvirae</taxon>
        <taxon>Uroviricota</taxon>
        <taxon>Caudoviricetes</taxon>
        <taxon>Peduoviridae</taxon>
        <taxon>Maltschvirus</taxon>
        <taxon>Maltschvirus maltsch</taxon>
    </lineage>
</organism>